<dbReference type="InterPro" id="IPR007627">
    <property type="entry name" value="RNA_pol_sigma70_r2"/>
</dbReference>
<keyword evidence="1" id="KW-0805">Transcription regulation</keyword>
<dbReference type="Proteomes" id="UP000515312">
    <property type="component" value="Chromosome"/>
</dbReference>
<proteinExistence type="predicted"/>
<dbReference type="Gene3D" id="1.10.1740.10">
    <property type="match status" value="1"/>
</dbReference>
<dbReference type="Pfam" id="PF04542">
    <property type="entry name" value="Sigma70_r2"/>
    <property type="match status" value="1"/>
</dbReference>
<gene>
    <name evidence="5" type="ORF">H7849_07000</name>
</gene>
<dbReference type="PANTHER" id="PTHR43133">
    <property type="entry name" value="RNA POLYMERASE ECF-TYPE SIGMA FACTO"/>
    <property type="match status" value="1"/>
</dbReference>
<dbReference type="RefSeq" id="WP_186745236.1">
    <property type="nucleotide sequence ID" value="NZ_CP060394.1"/>
</dbReference>
<keyword evidence="6" id="KW-1185">Reference proteome</keyword>
<keyword evidence="3" id="KW-0804">Transcription</keyword>
<accession>A0A7G8BM99</accession>
<dbReference type="KEGG" id="adin:H7849_07000"/>
<evidence type="ECO:0000256" key="1">
    <source>
        <dbReference type="ARBA" id="ARBA00023015"/>
    </source>
</evidence>
<keyword evidence="2" id="KW-0731">Sigma factor</keyword>
<evidence type="ECO:0000313" key="6">
    <source>
        <dbReference type="Proteomes" id="UP000515312"/>
    </source>
</evidence>
<dbReference type="PANTHER" id="PTHR43133:SF51">
    <property type="entry name" value="RNA POLYMERASE SIGMA FACTOR"/>
    <property type="match status" value="1"/>
</dbReference>
<dbReference type="GO" id="GO:0016987">
    <property type="term" value="F:sigma factor activity"/>
    <property type="evidence" value="ECO:0007669"/>
    <property type="project" value="UniProtKB-KW"/>
</dbReference>
<evidence type="ECO:0000256" key="2">
    <source>
        <dbReference type="ARBA" id="ARBA00023082"/>
    </source>
</evidence>
<protein>
    <recommendedName>
        <fullName evidence="4">RNA polymerase sigma-70 region 2 domain-containing protein</fullName>
    </recommendedName>
</protein>
<reference evidence="5 6" key="1">
    <citation type="submission" date="2020-08" db="EMBL/GenBank/DDBJ databases">
        <title>Edaphobacter telluris sp. nov. and Acidobacterium dinghuensis sp. nov., two acidobacteria isolated from forest soil.</title>
        <authorList>
            <person name="Fu J."/>
            <person name="Qiu L."/>
        </authorList>
    </citation>
    <scope>NUCLEOTIDE SEQUENCE [LARGE SCALE GENOMIC DNA]</scope>
    <source>
        <strain evidence="5">4Y35</strain>
    </source>
</reference>
<dbReference type="SUPFAM" id="SSF88946">
    <property type="entry name" value="Sigma2 domain of RNA polymerase sigma factors"/>
    <property type="match status" value="1"/>
</dbReference>
<sequence length="147" mass="17006">MILETRPRNFSGEPRPLDEHRLAAQAKSEDSQTLARVIEHNRAKLIRVALRITQHREDAKDAVQEGSLRAHQNLAQFQGNSALSTWLTRVVVNEALSCLRKGGRIICHSMLPLRPKMGWYSRIHWKRSQHRNFSTLKPKPRLACINW</sequence>
<evidence type="ECO:0000256" key="3">
    <source>
        <dbReference type="ARBA" id="ARBA00023163"/>
    </source>
</evidence>
<dbReference type="InterPro" id="IPR013325">
    <property type="entry name" value="RNA_pol_sigma_r2"/>
</dbReference>
<evidence type="ECO:0000259" key="4">
    <source>
        <dbReference type="Pfam" id="PF04542"/>
    </source>
</evidence>
<evidence type="ECO:0000313" key="5">
    <source>
        <dbReference type="EMBL" id="QNI33669.1"/>
    </source>
</evidence>
<dbReference type="GO" id="GO:0006352">
    <property type="term" value="P:DNA-templated transcription initiation"/>
    <property type="evidence" value="ECO:0007669"/>
    <property type="project" value="InterPro"/>
</dbReference>
<dbReference type="EMBL" id="CP060394">
    <property type="protein sequence ID" value="QNI33669.1"/>
    <property type="molecule type" value="Genomic_DNA"/>
</dbReference>
<name>A0A7G8BM99_9BACT</name>
<dbReference type="AlphaFoldDB" id="A0A7G8BM99"/>
<feature type="domain" description="RNA polymerase sigma-70 region 2" evidence="4">
    <location>
        <begin position="38"/>
        <end position="104"/>
    </location>
</feature>
<dbReference type="InterPro" id="IPR039425">
    <property type="entry name" value="RNA_pol_sigma-70-like"/>
</dbReference>
<organism evidence="5 6">
    <name type="scientific">Alloacidobacterium dinghuense</name>
    <dbReference type="NCBI Taxonomy" id="2763107"/>
    <lineage>
        <taxon>Bacteria</taxon>
        <taxon>Pseudomonadati</taxon>
        <taxon>Acidobacteriota</taxon>
        <taxon>Terriglobia</taxon>
        <taxon>Terriglobales</taxon>
        <taxon>Acidobacteriaceae</taxon>
        <taxon>Alloacidobacterium</taxon>
    </lineage>
</organism>